<protein>
    <submittedName>
        <fullName evidence="2">HNH endonuclease</fullName>
    </submittedName>
</protein>
<dbReference type="InterPro" id="IPR003615">
    <property type="entry name" value="HNH_nuc"/>
</dbReference>
<dbReference type="CDD" id="cd00085">
    <property type="entry name" value="HNHc"/>
    <property type="match status" value="1"/>
</dbReference>
<dbReference type="EMBL" id="CP049863">
    <property type="protein sequence ID" value="QIK62040.1"/>
    <property type="molecule type" value="Genomic_DNA"/>
</dbReference>
<dbReference type="GO" id="GO:0004519">
    <property type="term" value="F:endonuclease activity"/>
    <property type="evidence" value="ECO:0007669"/>
    <property type="project" value="UniProtKB-KW"/>
</dbReference>
<evidence type="ECO:0000313" key="2">
    <source>
        <dbReference type="EMBL" id="QIK62040.1"/>
    </source>
</evidence>
<proteinExistence type="predicted"/>
<dbReference type="Proteomes" id="UP000502677">
    <property type="component" value="Chromosome"/>
</dbReference>
<keyword evidence="2" id="KW-0255">Endonuclease</keyword>
<dbReference type="KEGG" id="lvi:G7068_01585"/>
<dbReference type="SMART" id="SM00507">
    <property type="entry name" value="HNHc"/>
    <property type="match status" value="1"/>
</dbReference>
<dbReference type="RefSeq" id="WP_166287907.1">
    <property type="nucleotide sequence ID" value="NZ_CP049863.1"/>
</dbReference>
<feature type="domain" description="HNH nuclease" evidence="1">
    <location>
        <begin position="408"/>
        <end position="460"/>
    </location>
</feature>
<evidence type="ECO:0000259" key="1">
    <source>
        <dbReference type="SMART" id="SM00507"/>
    </source>
</evidence>
<gene>
    <name evidence="2" type="ORF">G7068_01585</name>
</gene>
<keyword evidence="2" id="KW-0540">Nuclease</keyword>
<dbReference type="AlphaFoldDB" id="A0A6G7XBQ9"/>
<organism evidence="2 3">
    <name type="scientific">Leucobacter viscericola</name>
    <dbReference type="NCBI Taxonomy" id="2714935"/>
    <lineage>
        <taxon>Bacteria</taxon>
        <taxon>Bacillati</taxon>
        <taxon>Actinomycetota</taxon>
        <taxon>Actinomycetes</taxon>
        <taxon>Micrococcales</taxon>
        <taxon>Microbacteriaceae</taxon>
        <taxon>Leucobacter</taxon>
    </lineage>
</organism>
<accession>A0A6G7XBQ9</accession>
<keyword evidence="2" id="KW-0378">Hydrolase</keyword>
<sequence>MEFFTDHASRIQTIRDLVGEVTNPNDLPSAVGGLDSASVITLLELASDLGRFVERLQTAAAGVISQRSTREKAHAGLAQSRGHRNAVALVQKTAGTSRTEAMRQIRVGESLYRDGNDSGLSDHHVDVDSGNLASDGLVPSDAWRASLRRSLLSGEITGAQHDAITRGLGEPRYHDDDAEKARQVEAWSLAVNELIAEAATATVEDLARSARHLRDLVDPVGAEERYLARFEARSFRMWTDREGLTRAAMTFDDMSAAWMRSMIDAAMRPRRGGPRFVNPAEESRAEALLADPRTNDQIVFDLIIDVVRAGTLSEAETVFGARQPGVRLVNILPVDANTTAAATMSETTDVNARQDTRGGVAYTEDGIVAVPDWVAKQQTCVSGSVVIDTDRFGNPLQLGRTTRLFTPKQRIALAVRDGGCRWTGCDRPASYCEAHHIDTWANGGKTDIDRGIMLCRFHHMQLHYGGWRITREGVKDFVLHDPGGGESSLPRRLIFRRLWAEDDPPPKRFLLVA</sequence>
<keyword evidence="3" id="KW-1185">Reference proteome</keyword>
<evidence type="ECO:0000313" key="3">
    <source>
        <dbReference type="Proteomes" id="UP000502677"/>
    </source>
</evidence>
<name>A0A6G7XBQ9_9MICO</name>
<reference evidence="2 3" key="1">
    <citation type="submission" date="2020-03" db="EMBL/GenBank/DDBJ databases">
        <title>Leucobacter sp. nov., isolated from beetles.</title>
        <authorList>
            <person name="Hyun D.-W."/>
            <person name="Bae J.-W."/>
        </authorList>
    </citation>
    <scope>NUCLEOTIDE SEQUENCE [LARGE SCALE GENOMIC DNA]</scope>
    <source>
        <strain evidence="2 3">HDW9C</strain>
    </source>
</reference>